<dbReference type="PANTHER" id="PTHR43800">
    <property type="entry name" value="PEPTIDYL-LYSINE N-ACETYLTRANSFERASE YJAB"/>
    <property type="match status" value="1"/>
</dbReference>
<organism evidence="5 6">
    <name type="scientific">Methylobacterium indicum</name>
    <dbReference type="NCBI Taxonomy" id="1775910"/>
    <lineage>
        <taxon>Bacteria</taxon>
        <taxon>Pseudomonadati</taxon>
        <taxon>Pseudomonadota</taxon>
        <taxon>Alphaproteobacteria</taxon>
        <taxon>Hyphomicrobiales</taxon>
        <taxon>Methylobacteriaceae</taxon>
        <taxon>Methylobacterium</taxon>
    </lineage>
</organism>
<protein>
    <submittedName>
        <fullName evidence="5">GCN5 family N-acetyltransferase</fullName>
    </submittedName>
</protein>
<dbReference type="GO" id="GO:0016747">
    <property type="term" value="F:acyltransferase activity, transferring groups other than amino-acyl groups"/>
    <property type="evidence" value="ECO:0007669"/>
    <property type="project" value="InterPro"/>
</dbReference>
<evidence type="ECO:0000259" key="4">
    <source>
        <dbReference type="PROSITE" id="PS51186"/>
    </source>
</evidence>
<evidence type="ECO:0000256" key="1">
    <source>
        <dbReference type="ARBA" id="ARBA00022679"/>
    </source>
</evidence>
<dbReference type="InterPro" id="IPR016181">
    <property type="entry name" value="Acyl_CoA_acyltransferase"/>
</dbReference>
<name>A0A8H9C9N3_9HYPH</name>
<dbReference type="Pfam" id="PF13508">
    <property type="entry name" value="Acetyltransf_7"/>
    <property type="match status" value="1"/>
</dbReference>
<dbReference type="RefSeq" id="WP_207180341.1">
    <property type="nucleotide sequence ID" value="NZ_AP024145.1"/>
</dbReference>
<keyword evidence="1 5" id="KW-0808">Transferase</keyword>
<dbReference type="PANTHER" id="PTHR43800:SF1">
    <property type="entry name" value="PEPTIDYL-LYSINE N-ACETYLTRANSFERASE YJAB"/>
    <property type="match status" value="1"/>
</dbReference>
<evidence type="ECO:0000313" key="5">
    <source>
        <dbReference type="EMBL" id="BCM87246.1"/>
    </source>
</evidence>
<proteinExistence type="predicted"/>
<evidence type="ECO:0000256" key="2">
    <source>
        <dbReference type="ARBA" id="ARBA00023315"/>
    </source>
</evidence>
<dbReference type="AlphaFoldDB" id="A0A8H9C9N3"/>
<dbReference type="EMBL" id="AP024145">
    <property type="protein sequence ID" value="BCM87246.1"/>
    <property type="molecule type" value="Genomic_DNA"/>
</dbReference>
<dbReference type="InterPro" id="IPR000182">
    <property type="entry name" value="GNAT_dom"/>
</dbReference>
<sequence>MMTGFHLPLPDGDDRRPDPPDGDRLARLRFISAQARERYRSVPGLAGVADSPPLTEARFAACRVQVAVDDASGEIVGFAATRLLDGLLFLDNISVEAGASGRGIGTALLDRVRAWAARLNAPAITLTTFREPAWNGPWFRRHGFRPMPLDRIGPGLRAVMDR</sequence>
<dbReference type="SUPFAM" id="SSF55729">
    <property type="entry name" value="Acyl-CoA N-acyltransferases (Nat)"/>
    <property type="match status" value="1"/>
</dbReference>
<dbReference type="Gene3D" id="3.40.630.30">
    <property type="match status" value="1"/>
</dbReference>
<feature type="compositionally biased region" description="Basic and acidic residues" evidence="3">
    <location>
        <begin position="12"/>
        <end position="23"/>
    </location>
</feature>
<feature type="domain" description="N-acetyltransferase" evidence="4">
    <location>
        <begin position="26"/>
        <end position="162"/>
    </location>
</feature>
<dbReference type="Proteomes" id="UP000663508">
    <property type="component" value="Chromosome"/>
</dbReference>
<dbReference type="PROSITE" id="PS51186">
    <property type="entry name" value="GNAT"/>
    <property type="match status" value="1"/>
</dbReference>
<reference evidence="5" key="1">
    <citation type="submission" date="2020-11" db="EMBL/GenBank/DDBJ databases">
        <title>Complete genome sequence of a novel pathogenic Methylobacterium strain isolated from rice in Vietnam.</title>
        <authorList>
            <person name="Lai K."/>
            <person name="Okazaki S."/>
            <person name="Higashi K."/>
            <person name="Mori H."/>
            <person name="Toyoda A."/>
            <person name="Kurokawa K."/>
        </authorList>
    </citation>
    <scope>NUCLEOTIDE SEQUENCE</scope>
    <source>
        <strain evidence="5">VL1</strain>
    </source>
</reference>
<accession>A0A8H9C9N3</accession>
<evidence type="ECO:0000256" key="3">
    <source>
        <dbReference type="SAM" id="MobiDB-lite"/>
    </source>
</evidence>
<keyword evidence="2" id="KW-0012">Acyltransferase</keyword>
<gene>
    <name evidence="5" type="ORF">mvi_57070</name>
</gene>
<dbReference type="CDD" id="cd04301">
    <property type="entry name" value="NAT_SF"/>
    <property type="match status" value="1"/>
</dbReference>
<feature type="region of interest" description="Disordered" evidence="3">
    <location>
        <begin position="1"/>
        <end position="23"/>
    </location>
</feature>
<dbReference type="KEGG" id="mind:mvi_57070"/>
<evidence type="ECO:0000313" key="6">
    <source>
        <dbReference type="Proteomes" id="UP000663508"/>
    </source>
</evidence>